<evidence type="ECO:0000259" key="1">
    <source>
        <dbReference type="PROSITE" id="PS50937"/>
    </source>
</evidence>
<evidence type="ECO:0000313" key="3">
    <source>
        <dbReference type="Proteomes" id="UP000823893"/>
    </source>
</evidence>
<dbReference type="GO" id="GO:0006355">
    <property type="term" value="P:regulation of DNA-templated transcription"/>
    <property type="evidence" value="ECO:0007669"/>
    <property type="project" value="InterPro"/>
</dbReference>
<reference evidence="2" key="2">
    <citation type="submission" date="2021-04" db="EMBL/GenBank/DDBJ databases">
        <authorList>
            <person name="Gilroy R."/>
        </authorList>
    </citation>
    <scope>NUCLEOTIDE SEQUENCE</scope>
    <source>
        <strain evidence="2">ChiSxjej6B18-287</strain>
    </source>
</reference>
<protein>
    <submittedName>
        <fullName evidence="2">MerR family transcriptional regulator</fullName>
    </submittedName>
</protein>
<dbReference type="PROSITE" id="PS50937">
    <property type="entry name" value="HTH_MERR_2"/>
    <property type="match status" value="1"/>
</dbReference>
<organism evidence="2 3">
    <name type="scientific">Candidatus Blautia merdigallinarum</name>
    <dbReference type="NCBI Taxonomy" id="2838495"/>
    <lineage>
        <taxon>Bacteria</taxon>
        <taxon>Bacillati</taxon>
        <taxon>Bacillota</taxon>
        <taxon>Clostridia</taxon>
        <taxon>Lachnospirales</taxon>
        <taxon>Lachnospiraceae</taxon>
        <taxon>Blautia</taxon>
    </lineage>
</organism>
<evidence type="ECO:0000313" key="2">
    <source>
        <dbReference type="EMBL" id="HJC10483.1"/>
    </source>
</evidence>
<dbReference type="Proteomes" id="UP000823893">
    <property type="component" value="Unassembled WGS sequence"/>
</dbReference>
<dbReference type="EMBL" id="DWWV01000084">
    <property type="protein sequence ID" value="HJC10483.1"/>
    <property type="molecule type" value="Genomic_DNA"/>
</dbReference>
<dbReference type="GO" id="GO:0003677">
    <property type="term" value="F:DNA binding"/>
    <property type="evidence" value="ECO:0007669"/>
    <property type="project" value="InterPro"/>
</dbReference>
<dbReference type="Pfam" id="PF13411">
    <property type="entry name" value="MerR_1"/>
    <property type="match status" value="1"/>
</dbReference>
<sequence length="117" mass="14505">MTIQEVSQRYQIPEKILKEYENWGLWDTVGPMPEAREYDDQDIEYLSLIMTLYEIGFQSGEVEEYMRLLLMGKETEQRRIEMLNRHRKDTLDEIHFREKRLDRIDYLRFKLQKNRNR</sequence>
<comment type="caution">
    <text evidence="2">The sequence shown here is derived from an EMBL/GenBank/DDBJ whole genome shotgun (WGS) entry which is preliminary data.</text>
</comment>
<dbReference type="InterPro" id="IPR000551">
    <property type="entry name" value="MerR-type_HTH_dom"/>
</dbReference>
<dbReference type="SUPFAM" id="SSF46955">
    <property type="entry name" value="Putative DNA-binding domain"/>
    <property type="match status" value="1"/>
</dbReference>
<dbReference type="Gene3D" id="1.10.1660.10">
    <property type="match status" value="1"/>
</dbReference>
<gene>
    <name evidence="2" type="ORF">H9935_06660</name>
</gene>
<dbReference type="InterPro" id="IPR009061">
    <property type="entry name" value="DNA-bd_dom_put_sf"/>
</dbReference>
<feature type="domain" description="HTH merR-type" evidence="1">
    <location>
        <begin position="1"/>
        <end position="68"/>
    </location>
</feature>
<proteinExistence type="predicted"/>
<dbReference type="AlphaFoldDB" id="A0A9D2SJA0"/>
<reference evidence="2" key="1">
    <citation type="journal article" date="2021" name="PeerJ">
        <title>Extensive microbial diversity within the chicken gut microbiome revealed by metagenomics and culture.</title>
        <authorList>
            <person name="Gilroy R."/>
            <person name="Ravi A."/>
            <person name="Getino M."/>
            <person name="Pursley I."/>
            <person name="Horton D.L."/>
            <person name="Alikhan N.F."/>
            <person name="Baker D."/>
            <person name="Gharbi K."/>
            <person name="Hall N."/>
            <person name="Watson M."/>
            <person name="Adriaenssens E.M."/>
            <person name="Foster-Nyarko E."/>
            <person name="Jarju S."/>
            <person name="Secka A."/>
            <person name="Antonio M."/>
            <person name="Oren A."/>
            <person name="Chaudhuri R.R."/>
            <person name="La Ragione R."/>
            <person name="Hildebrand F."/>
            <person name="Pallen M.J."/>
        </authorList>
    </citation>
    <scope>NUCLEOTIDE SEQUENCE</scope>
    <source>
        <strain evidence="2">ChiSxjej6B18-287</strain>
    </source>
</reference>
<accession>A0A9D2SJA0</accession>
<name>A0A9D2SJA0_9FIRM</name>